<comment type="caution">
    <text evidence="1">The sequence shown here is derived from an EMBL/GenBank/DDBJ whole genome shotgun (WGS) entry which is preliminary data.</text>
</comment>
<proteinExistence type="predicted"/>
<evidence type="ECO:0000313" key="1">
    <source>
        <dbReference type="EMBL" id="SOB53690.1"/>
    </source>
</evidence>
<protein>
    <recommendedName>
        <fullName evidence="3">Transposase</fullName>
    </recommendedName>
</protein>
<accession>A0AAX2HBI0</accession>
<evidence type="ECO:0000313" key="2">
    <source>
        <dbReference type="Proteomes" id="UP000219564"/>
    </source>
</evidence>
<dbReference type="AlphaFoldDB" id="A0AAX2HBI0"/>
<sequence>MRQTKLLSNYFIADGFYGKPDNKDCEPNSIEDIFGFREVVWR</sequence>
<reference evidence="1 2" key="1">
    <citation type="submission" date="2017-08" db="EMBL/GenBank/DDBJ databases">
        <authorList>
            <person name="Chaillou S."/>
        </authorList>
    </citation>
    <scope>NUCLEOTIDE SEQUENCE [LARGE SCALE GENOMIC DNA]</scope>
    <source>
        <strain evidence="1 2">MFPA15A1205</strain>
    </source>
</reference>
<organism evidence="1 2">
    <name type="scientific">Pseudomonas lundensis</name>
    <dbReference type="NCBI Taxonomy" id="86185"/>
    <lineage>
        <taxon>Bacteria</taxon>
        <taxon>Pseudomonadati</taxon>
        <taxon>Pseudomonadota</taxon>
        <taxon>Gammaproteobacteria</taxon>
        <taxon>Pseudomonadales</taxon>
        <taxon>Pseudomonadaceae</taxon>
        <taxon>Pseudomonas</taxon>
    </lineage>
</organism>
<gene>
    <name evidence="1" type="ORF">PLUA15_410004</name>
</gene>
<evidence type="ECO:0008006" key="3">
    <source>
        <dbReference type="Google" id="ProtNLM"/>
    </source>
</evidence>
<dbReference type="EMBL" id="OBKZ01000036">
    <property type="protein sequence ID" value="SOB53690.1"/>
    <property type="molecule type" value="Genomic_DNA"/>
</dbReference>
<name>A0AAX2HBI0_9PSED</name>
<dbReference type="Proteomes" id="UP000219564">
    <property type="component" value="Unassembled WGS sequence"/>
</dbReference>